<accession>A0AAW1N4K4</accession>
<comment type="caution">
    <text evidence="1">The sequence shown here is derived from an EMBL/GenBank/DDBJ whole genome shotgun (WGS) entry which is preliminary data.</text>
</comment>
<proteinExistence type="predicted"/>
<keyword evidence="2" id="KW-1185">Reference proteome</keyword>
<organism evidence="1 2">
    <name type="scientific">Popillia japonica</name>
    <name type="common">Japanese beetle</name>
    <dbReference type="NCBI Taxonomy" id="7064"/>
    <lineage>
        <taxon>Eukaryota</taxon>
        <taxon>Metazoa</taxon>
        <taxon>Ecdysozoa</taxon>
        <taxon>Arthropoda</taxon>
        <taxon>Hexapoda</taxon>
        <taxon>Insecta</taxon>
        <taxon>Pterygota</taxon>
        <taxon>Neoptera</taxon>
        <taxon>Endopterygota</taxon>
        <taxon>Coleoptera</taxon>
        <taxon>Polyphaga</taxon>
        <taxon>Scarabaeiformia</taxon>
        <taxon>Scarabaeidae</taxon>
        <taxon>Rutelinae</taxon>
        <taxon>Popillia</taxon>
    </lineage>
</organism>
<evidence type="ECO:0000313" key="1">
    <source>
        <dbReference type="EMBL" id="KAK9753621.1"/>
    </source>
</evidence>
<dbReference type="Proteomes" id="UP001458880">
    <property type="component" value="Unassembled WGS sequence"/>
</dbReference>
<evidence type="ECO:0000313" key="2">
    <source>
        <dbReference type="Proteomes" id="UP001458880"/>
    </source>
</evidence>
<name>A0AAW1N4K4_POPJA</name>
<dbReference type="EMBL" id="JASPKY010000012">
    <property type="protein sequence ID" value="KAK9753621.1"/>
    <property type="molecule type" value="Genomic_DNA"/>
</dbReference>
<sequence>MQIGAHTLASSVYSIRDSNLRLEIVERLQDEDDIHKLKTDEASTTEVTHTQDLQRNCPTNESQDNIVDDELLRDNDNRLQSINQHRFESIKCLKKQATEMLQQKACSFELLTLNVLVKISEVDRGRLAPRNVLAVVLSEKEGLYQLGTSTDVLAKLYARSEFQLSETHTLFVIIKHFLNKKRLFVI</sequence>
<dbReference type="AlphaFoldDB" id="A0AAW1N4K4"/>
<protein>
    <submittedName>
        <fullName evidence="1">Uncharacterized protein</fullName>
    </submittedName>
</protein>
<gene>
    <name evidence="1" type="ORF">QE152_g1887</name>
</gene>
<reference evidence="1 2" key="1">
    <citation type="journal article" date="2024" name="BMC Genomics">
        <title>De novo assembly and annotation of Popillia japonica's genome with initial clues to its potential as an invasive pest.</title>
        <authorList>
            <person name="Cucini C."/>
            <person name="Boschi S."/>
            <person name="Funari R."/>
            <person name="Cardaioli E."/>
            <person name="Iannotti N."/>
            <person name="Marturano G."/>
            <person name="Paoli F."/>
            <person name="Bruttini M."/>
            <person name="Carapelli A."/>
            <person name="Frati F."/>
            <person name="Nardi F."/>
        </authorList>
    </citation>
    <scope>NUCLEOTIDE SEQUENCE [LARGE SCALE GENOMIC DNA]</scope>
    <source>
        <strain evidence="1">DMR45628</strain>
    </source>
</reference>